<reference evidence="2 3" key="1">
    <citation type="submission" date="2024-07" db="EMBL/GenBank/DDBJ databases">
        <title>Section-level genome sequencing and comparative genomics of Aspergillus sections Usti and Cavernicolus.</title>
        <authorList>
            <consortium name="Lawrence Berkeley National Laboratory"/>
            <person name="Nybo J.L."/>
            <person name="Vesth T.C."/>
            <person name="Theobald S."/>
            <person name="Frisvad J.C."/>
            <person name="Larsen T.O."/>
            <person name="Kjaerboelling I."/>
            <person name="Rothschild-Mancinelli K."/>
            <person name="Lyhne E.K."/>
            <person name="Kogle M.E."/>
            <person name="Barry K."/>
            <person name="Clum A."/>
            <person name="Na H."/>
            <person name="Ledsgaard L."/>
            <person name="Lin J."/>
            <person name="Lipzen A."/>
            <person name="Kuo A."/>
            <person name="Riley R."/>
            <person name="Mondo S."/>
            <person name="Labutti K."/>
            <person name="Haridas S."/>
            <person name="Pangalinan J."/>
            <person name="Salamov A.A."/>
            <person name="Simmons B.A."/>
            <person name="Magnuson J.K."/>
            <person name="Chen J."/>
            <person name="Drula E."/>
            <person name="Henrissat B."/>
            <person name="Wiebenga A."/>
            <person name="Lubbers R.J."/>
            <person name="Gomes A.C."/>
            <person name="Makela M.R."/>
            <person name="Stajich J."/>
            <person name="Grigoriev I.V."/>
            <person name="Mortensen U.H."/>
            <person name="De Vries R.P."/>
            <person name="Baker S.E."/>
            <person name="Andersen M.R."/>
        </authorList>
    </citation>
    <scope>NUCLEOTIDE SEQUENCE [LARGE SCALE GENOMIC DNA]</scope>
    <source>
        <strain evidence="2 3">CBS 209.92</strain>
    </source>
</reference>
<feature type="non-terminal residue" evidence="2">
    <location>
        <position position="84"/>
    </location>
</feature>
<accession>A0ABR4FH39</accession>
<evidence type="ECO:0000256" key="1">
    <source>
        <dbReference type="SAM" id="Phobius"/>
    </source>
</evidence>
<proteinExistence type="predicted"/>
<comment type="caution">
    <text evidence="2">The sequence shown here is derived from an EMBL/GenBank/DDBJ whole genome shotgun (WGS) entry which is preliminary data.</text>
</comment>
<keyword evidence="1" id="KW-1133">Transmembrane helix</keyword>
<name>A0ABR4FH39_9EURO</name>
<keyword evidence="1" id="KW-0812">Transmembrane</keyword>
<evidence type="ECO:0000313" key="2">
    <source>
        <dbReference type="EMBL" id="KAL2782551.1"/>
    </source>
</evidence>
<organism evidence="2 3">
    <name type="scientific">Aspergillus keveii</name>
    <dbReference type="NCBI Taxonomy" id="714993"/>
    <lineage>
        <taxon>Eukaryota</taxon>
        <taxon>Fungi</taxon>
        <taxon>Dikarya</taxon>
        <taxon>Ascomycota</taxon>
        <taxon>Pezizomycotina</taxon>
        <taxon>Eurotiomycetes</taxon>
        <taxon>Eurotiomycetidae</taxon>
        <taxon>Eurotiales</taxon>
        <taxon>Aspergillaceae</taxon>
        <taxon>Aspergillus</taxon>
        <taxon>Aspergillus subgen. Nidulantes</taxon>
    </lineage>
</organism>
<keyword evidence="3" id="KW-1185">Reference proteome</keyword>
<gene>
    <name evidence="2" type="ORF">BJX66DRAFT_320426</name>
</gene>
<dbReference type="EMBL" id="JBFTWV010000392">
    <property type="protein sequence ID" value="KAL2782551.1"/>
    <property type="molecule type" value="Genomic_DNA"/>
</dbReference>
<evidence type="ECO:0000313" key="3">
    <source>
        <dbReference type="Proteomes" id="UP001610563"/>
    </source>
</evidence>
<keyword evidence="1" id="KW-0472">Membrane</keyword>
<feature type="transmembrane region" description="Helical" evidence="1">
    <location>
        <begin position="47"/>
        <end position="66"/>
    </location>
</feature>
<dbReference type="Proteomes" id="UP001610563">
    <property type="component" value="Unassembled WGS sequence"/>
</dbReference>
<protein>
    <submittedName>
        <fullName evidence="2">Uncharacterized protein</fullName>
    </submittedName>
</protein>
<sequence length="84" mass="9406">MAFVNFAINHVVATPVWIKRPNIKKHGSFVGFCLEVWKGILLGRRNIIIFGVSISILCYLGLSFAFRGSLTLALSFGRGYFKNL</sequence>